<keyword evidence="4" id="KW-1185">Reference proteome</keyword>
<proteinExistence type="predicted"/>
<evidence type="ECO:0000313" key="4">
    <source>
        <dbReference type="Proteomes" id="UP000018144"/>
    </source>
</evidence>
<feature type="region of interest" description="Disordered" evidence="1">
    <location>
        <begin position="312"/>
        <end position="401"/>
    </location>
</feature>
<feature type="region of interest" description="Disordered" evidence="1">
    <location>
        <begin position="43"/>
        <end position="69"/>
    </location>
</feature>
<evidence type="ECO:0000256" key="1">
    <source>
        <dbReference type="SAM" id="MobiDB-lite"/>
    </source>
</evidence>
<protein>
    <submittedName>
        <fullName evidence="3">Similar to Protein AHC1 acc. no. Q12433</fullName>
    </submittedName>
</protein>
<dbReference type="STRING" id="1076935.U4KZF5"/>
<reference evidence="3 4" key="1">
    <citation type="journal article" date="2013" name="PLoS Genet.">
        <title>The genome and development-dependent transcriptomes of Pyronema confluens: a window into fungal evolution.</title>
        <authorList>
            <person name="Traeger S."/>
            <person name="Altegoer F."/>
            <person name="Freitag M."/>
            <person name="Gabaldon T."/>
            <person name="Kempken F."/>
            <person name="Kumar A."/>
            <person name="Marcet-Houben M."/>
            <person name="Poggeler S."/>
            <person name="Stajich J.E."/>
            <person name="Nowrousian M."/>
        </authorList>
    </citation>
    <scope>NUCLEOTIDE SEQUENCE [LARGE SCALE GENOMIC DNA]</scope>
    <source>
        <strain evidence="4">CBS 100304</strain>
        <tissue evidence="3">Vegetative mycelium</tissue>
    </source>
</reference>
<feature type="compositionally biased region" description="Polar residues" evidence="1">
    <location>
        <begin position="316"/>
        <end position="325"/>
    </location>
</feature>
<feature type="compositionally biased region" description="Low complexity" evidence="1">
    <location>
        <begin position="43"/>
        <end position="52"/>
    </location>
</feature>
<sequence length="647" mass="69999">MAFDHQRIQTLEPLVARPPANKKIKLVNNSACEATPPQPLQLLPNHQPLHQHANGFASEGQPGAGVDNKGVQTAAIPLAESARSTASDRTPSLESIRSTISEQFDIEIVLKHKELANIEKEIARTQIAMEQLRRCHLLPYHESFEAQIHASLNYTPPTANPYNIPDYAPPPEGVVDGPYTRHYRDWLLQHQKFDGPNAPAYQLPAPQTPLDLHQSLSTSGRPQRTSAMKVQMKNGEQVCLFRKRDGVLVRLECGDCHRSNFSSAQGFINHCRIAHQTEYASHDAAAEACGKEVNEELQAAMVSPLFRTAVDGPARNTRQTNSSHKLPTPPGSFSGPSNPFPPRLPQPTPTAARKNGRRSAISVNTPKPGAPAGPVGLAAKGNPISPTDLPTTNLESHLKRKRPDINVTGLLKEVSETRAAFPTGMSDSEEDTISDNILSLDPRKPPHRTPMGAHPLTPQSSKPISRRPAVSNRAIQPKKEPDTEMPDVDAFSSDEDDGGYRSDGNGDLYSQRGISGQNMQYQHNGFGGMNTNMATGLMTPASVPMSGFSPSLLERSNGMSPNRLGAHNALGSMDTSPMVMDPNSMDLNSHTLNSHSLGSLAGSPTLGQETINPAMLMMGGGATGLNMVNMTAALMAEDGMWRGRERV</sequence>
<feature type="domain" description="AHC1-like C2H2 zinc-finger" evidence="2">
    <location>
        <begin position="233"/>
        <end position="307"/>
    </location>
</feature>
<feature type="compositionally biased region" description="Polar residues" evidence="1">
    <location>
        <begin position="384"/>
        <end position="395"/>
    </location>
</feature>
<feature type="compositionally biased region" description="Low complexity" evidence="1">
    <location>
        <begin position="366"/>
        <end position="381"/>
    </location>
</feature>
<dbReference type="Pfam" id="PF25909">
    <property type="entry name" value="zf-C2H2_AHC1"/>
    <property type="match status" value="1"/>
</dbReference>
<evidence type="ECO:0000259" key="2">
    <source>
        <dbReference type="Pfam" id="PF25909"/>
    </source>
</evidence>
<name>U4KZF5_PYROM</name>
<dbReference type="eggNOG" id="ENOG502S5YH">
    <property type="taxonomic scope" value="Eukaryota"/>
</dbReference>
<evidence type="ECO:0000313" key="3">
    <source>
        <dbReference type="EMBL" id="CCX05069.1"/>
    </source>
</evidence>
<dbReference type="OrthoDB" id="5355528at2759"/>
<feature type="compositionally biased region" description="Pro residues" evidence="1">
    <location>
        <begin position="338"/>
        <end position="348"/>
    </location>
</feature>
<feature type="compositionally biased region" description="Acidic residues" evidence="1">
    <location>
        <begin position="483"/>
        <end position="497"/>
    </location>
</feature>
<feature type="region of interest" description="Disordered" evidence="1">
    <location>
        <begin position="420"/>
        <end position="507"/>
    </location>
</feature>
<dbReference type="InterPro" id="IPR058706">
    <property type="entry name" value="zf-C2H2_AHC1-like"/>
</dbReference>
<gene>
    <name evidence="3" type="ORF">PCON_04656</name>
</gene>
<dbReference type="Proteomes" id="UP000018144">
    <property type="component" value="Unassembled WGS sequence"/>
</dbReference>
<dbReference type="EMBL" id="HF935232">
    <property type="protein sequence ID" value="CCX05069.1"/>
    <property type="molecule type" value="Genomic_DNA"/>
</dbReference>
<organism evidence="3 4">
    <name type="scientific">Pyronema omphalodes (strain CBS 100304)</name>
    <name type="common">Pyronema confluens</name>
    <dbReference type="NCBI Taxonomy" id="1076935"/>
    <lineage>
        <taxon>Eukaryota</taxon>
        <taxon>Fungi</taxon>
        <taxon>Dikarya</taxon>
        <taxon>Ascomycota</taxon>
        <taxon>Pezizomycotina</taxon>
        <taxon>Pezizomycetes</taxon>
        <taxon>Pezizales</taxon>
        <taxon>Pyronemataceae</taxon>
        <taxon>Pyronema</taxon>
    </lineage>
</organism>
<accession>U4KZF5</accession>
<dbReference type="AlphaFoldDB" id="U4KZF5"/>